<name>A0A510KMM5_9FUSO</name>
<reference evidence="2 3" key="2">
    <citation type="submission" date="2019-07" db="EMBL/GenBank/DDBJ databases">
        <title>Complete Genome Sequence of Leptotrichia trevisanii Strain JMUB3935.</title>
        <authorList>
            <person name="Watanabe S."/>
            <person name="Cui L."/>
        </authorList>
    </citation>
    <scope>NUCLEOTIDE SEQUENCE [LARGE SCALE GENOMIC DNA]</scope>
    <source>
        <strain evidence="2 3">JMUB3935</strain>
    </source>
</reference>
<dbReference type="RefSeq" id="WP_146995785.1">
    <property type="nucleotide sequence ID" value="NZ_AP019831.1"/>
</dbReference>
<evidence type="ECO:0008006" key="5">
    <source>
        <dbReference type="Google" id="ProtNLM"/>
    </source>
</evidence>
<dbReference type="InterPro" id="IPR035958">
    <property type="entry name" value="SecB-like_sf"/>
</dbReference>
<dbReference type="SUPFAM" id="SSF54611">
    <property type="entry name" value="SecB-like"/>
    <property type="match status" value="1"/>
</dbReference>
<evidence type="ECO:0000313" key="2">
    <source>
        <dbReference type="EMBL" id="BBM51183.1"/>
    </source>
</evidence>
<dbReference type="AlphaFoldDB" id="A0A510KMM5"/>
<dbReference type="STRING" id="1122173.GCA_000482505_02025"/>
<reference evidence="1 4" key="1">
    <citation type="submission" date="2019-07" db="EMBL/GenBank/DDBJ databases">
        <title>Complete Genome Sequence of Leptotrichia trevisanii Strain JMUB3870.</title>
        <authorList>
            <person name="Watanabe S."/>
            <person name="Cui L."/>
        </authorList>
    </citation>
    <scope>NUCLEOTIDE SEQUENCE [LARGE SCALE GENOMIC DNA]</scope>
    <source>
        <strain evidence="1 4">JMUB3870</strain>
    </source>
</reference>
<protein>
    <recommendedName>
        <fullName evidence="5">Preprotein translocase subunit SecB</fullName>
    </recommendedName>
</protein>
<organism evidence="2 3">
    <name type="scientific">Leptotrichia trevisanii</name>
    <dbReference type="NCBI Taxonomy" id="109328"/>
    <lineage>
        <taxon>Bacteria</taxon>
        <taxon>Fusobacteriati</taxon>
        <taxon>Fusobacteriota</taxon>
        <taxon>Fusobacteriia</taxon>
        <taxon>Fusobacteriales</taxon>
        <taxon>Leptotrichiaceae</taxon>
        <taxon>Leptotrichia</taxon>
    </lineage>
</organism>
<dbReference type="EMBL" id="AP019831">
    <property type="protein sequence ID" value="BBM44026.1"/>
    <property type="molecule type" value="Genomic_DNA"/>
</dbReference>
<dbReference type="Proteomes" id="UP000422644">
    <property type="component" value="Chromosome"/>
</dbReference>
<proteinExistence type="predicted"/>
<dbReference type="Proteomes" id="UP000321378">
    <property type="component" value="Chromosome"/>
</dbReference>
<keyword evidence="4" id="KW-1185">Reference proteome</keyword>
<gene>
    <name evidence="1" type="ORF">JMUB3870_0116</name>
    <name evidence="2" type="ORF">JMUB3935_0133</name>
</gene>
<evidence type="ECO:0000313" key="1">
    <source>
        <dbReference type="EMBL" id="BBM44026.1"/>
    </source>
</evidence>
<sequence>MEVKKSSFQFERPILLNLIYNENNEFELKDEIEIKVDLETKLDIREDEANVYVILKTIGDNLPFYIKVEMYSKFIWDEEIENKNLQSVLETNAASVLVSYIRNIVANVTSSSRYSTWHIPFLDLRKEKNN</sequence>
<dbReference type="EMBL" id="AP019840">
    <property type="protein sequence ID" value="BBM51183.1"/>
    <property type="molecule type" value="Genomic_DNA"/>
</dbReference>
<dbReference type="Gene3D" id="3.10.420.10">
    <property type="entry name" value="SecB-like"/>
    <property type="match status" value="1"/>
</dbReference>
<evidence type="ECO:0000313" key="4">
    <source>
        <dbReference type="Proteomes" id="UP000422644"/>
    </source>
</evidence>
<evidence type="ECO:0000313" key="3">
    <source>
        <dbReference type="Proteomes" id="UP000321378"/>
    </source>
</evidence>
<accession>A0A510KMM5</accession>